<evidence type="ECO:0008006" key="2">
    <source>
        <dbReference type="Google" id="ProtNLM"/>
    </source>
</evidence>
<reference evidence="1" key="1">
    <citation type="journal article" date="2020" name="mSystems">
        <title>Genome- and Community-Level Interaction Insights into Carbon Utilization and Element Cycling Functions of Hydrothermarchaeota in Hydrothermal Sediment.</title>
        <authorList>
            <person name="Zhou Z."/>
            <person name="Liu Y."/>
            <person name="Xu W."/>
            <person name="Pan J."/>
            <person name="Luo Z.H."/>
            <person name="Li M."/>
        </authorList>
    </citation>
    <scope>NUCLEOTIDE SEQUENCE [LARGE SCALE GENOMIC DNA]</scope>
    <source>
        <strain evidence="1">SpSt-697</strain>
    </source>
</reference>
<sequence>MTNKEIEILVNEKDLGFLATLIAEKPYGLKIVKEDLKSNVEIYYQKKKIGELFDVTKLKNHLKTIKIREKYFKYLLPEEKSLYYGIDIFDIYDILYLLAQENKIVYFLENKVYFPFCLKDFLKNHEIRAKYFYFSLLKFPYEFVSKINKGSFRQLVINSLVNILKQNNLSYYYLPYYPENYSSVFLFRIDGDFATQKTVEKVFDFLIKEELKFTFFVDVKSSVNFLKFFGEKQNEKIDIQLHCYLHYLDKEKEKILRNLFKGKKLLEDIGIKIFGFAAPFGLWNCSLNEVLEELEFSYSSEFGFDYDDLPILPIITDRFSKVWQIPIHPISISRLKTLKFSIKEMVAYYQEYILRTYHKGYPIIIYAHPQEILAFPEVFKEIFSFVKNFSQIKIMTFTEFFEWWQKRGQTENYQEKKFNLFKLPSNIKYIRKNEFYLKIKSFIWNFNRIRKTK</sequence>
<comment type="caution">
    <text evidence="1">The sequence shown here is derived from an EMBL/GenBank/DDBJ whole genome shotgun (WGS) entry which is preliminary data.</text>
</comment>
<dbReference type="SUPFAM" id="SSF88713">
    <property type="entry name" value="Glycoside hydrolase/deacetylase"/>
    <property type="match status" value="1"/>
</dbReference>
<accession>A0A7V3ZW02</accession>
<protein>
    <recommendedName>
        <fullName evidence="2">NodB homology domain-containing protein</fullName>
    </recommendedName>
</protein>
<dbReference type="Gene3D" id="3.20.20.370">
    <property type="entry name" value="Glycoside hydrolase/deacetylase"/>
    <property type="match status" value="1"/>
</dbReference>
<dbReference type="EMBL" id="DTDR01000141">
    <property type="protein sequence ID" value="HGK64101.1"/>
    <property type="molecule type" value="Genomic_DNA"/>
</dbReference>
<name>A0A7V3ZW02_UNCW3</name>
<dbReference type="GO" id="GO:0005975">
    <property type="term" value="P:carbohydrate metabolic process"/>
    <property type="evidence" value="ECO:0007669"/>
    <property type="project" value="InterPro"/>
</dbReference>
<organism evidence="1">
    <name type="scientific">candidate division WOR-3 bacterium</name>
    <dbReference type="NCBI Taxonomy" id="2052148"/>
    <lineage>
        <taxon>Bacteria</taxon>
        <taxon>Bacteria division WOR-3</taxon>
    </lineage>
</organism>
<evidence type="ECO:0000313" key="1">
    <source>
        <dbReference type="EMBL" id="HGK64101.1"/>
    </source>
</evidence>
<gene>
    <name evidence="1" type="ORF">ENU74_05890</name>
</gene>
<dbReference type="InterPro" id="IPR011330">
    <property type="entry name" value="Glyco_hydro/deAcase_b/a-brl"/>
</dbReference>
<dbReference type="AlphaFoldDB" id="A0A7V3ZW02"/>
<proteinExistence type="predicted"/>